<dbReference type="InterPro" id="IPR000998">
    <property type="entry name" value="MAM_dom"/>
</dbReference>
<dbReference type="PANTHER" id="PTHR23282">
    <property type="entry name" value="APICAL ENDOSOMAL GLYCOPROTEIN PRECURSOR"/>
    <property type="match status" value="1"/>
</dbReference>
<evidence type="ECO:0000313" key="4">
    <source>
        <dbReference type="EMBL" id="CAF4115510.1"/>
    </source>
</evidence>
<dbReference type="EMBL" id="CAJOBD010008554">
    <property type="protein sequence ID" value="CAF4115510.1"/>
    <property type="molecule type" value="Genomic_DNA"/>
</dbReference>
<keyword evidence="2" id="KW-0472">Membrane</keyword>
<keyword evidence="2" id="KW-0812">Transmembrane</keyword>
<keyword evidence="2" id="KW-1133">Transmembrane helix</keyword>
<reference evidence="4" key="1">
    <citation type="submission" date="2021-02" db="EMBL/GenBank/DDBJ databases">
        <authorList>
            <person name="Nowell W R."/>
        </authorList>
    </citation>
    <scope>NUCLEOTIDE SEQUENCE</scope>
</reference>
<dbReference type="SUPFAM" id="SSF49899">
    <property type="entry name" value="Concanavalin A-like lectins/glucanases"/>
    <property type="match status" value="1"/>
</dbReference>
<dbReference type="GO" id="GO:0016020">
    <property type="term" value="C:membrane"/>
    <property type="evidence" value="ECO:0007669"/>
    <property type="project" value="InterPro"/>
</dbReference>
<dbReference type="InterPro" id="IPR051560">
    <property type="entry name" value="MAM_domain-containing"/>
</dbReference>
<dbReference type="Pfam" id="PF00629">
    <property type="entry name" value="MAM"/>
    <property type="match status" value="1"/>
</dbReference>
<dbReference type="InterPro" id="IPR013320">
    <property type="entry name" value="ConA-like_dom_sf"/>
</dbReference>
<accession>A0A819VYU5</accession>
<dbReference type="Proteomes" id="UP000663836">
    <property type="component" value="Unassembled WGS sequence"/>
</dbReference>
<dbReference type="Gene3D" id="2.60.120.200">
    <property type="match status" value="1"/>
</dbReference>
<dbReference type="AlphaFoldDB" id="A0A819VYU5"/>
<evidence type="ECO:0000256" key="2">
    <source>
        <dbReference type="SAM" id="Phobius"/>
    </source>
</evidence>
<evidence type="ECO:0000259" key="3">
    <source>
        <dbReference type="PROSITE" id="PS50060"/>
    </source>
</evidence>
<evidence type="ECO:0000256" key="1">
    <source>
        <dbReference type="SAM" id="MobiDB-lite"/>
    </source>
</evidence>
<evidence type="ECO:0000313" key="5">
    <source>
        <dbReference type="Proteomes" id="UP000663836"/>
    </source>
</evidence>
<protein>
    <recommendedName>
        <fullName evidence="3">MAM domain-containing protein</fullName>
    </recommendedName>
</protein>
<feature type="domain" description="MAM" evidence="3">
    <location>
        <begin position="1"/>
        <end position="119"/>
    </location>
</feature>
<feature type="region of interest" description="Disordered" evidence="1">
    <location>
        <begin position="246"/>
        <end position="270"/>
    </location>
</feature>
<dbReference type="PROSITE" id="PS50060">
    <property type="entry name" value="MAM_2"/>
    <property type="match status" value="1"/>
</dbReference>
<sequence length="270" mass="29123">FLQIRSGEFDQVGERSQFDSPVLDALSEEGCVQFQYNIAGTDNDRLNVYVKDYWSGNQSCMWHKNGTTVPNQWITAEAPLNLEKDGKYLIVFEARKGKVGGMGLVSLDHIIVSSRPCSGTYPVEECSFEEVIMETTIMTNTEGLEVTTAAATTTTVCSICTSSATITSSSTATQTQESTNETVTTQDGEQILPTTIPNKSKNPPILAIVLGVLGGVVVISAIVAGFIWRSTILSRLGIKQSNRISMTPTYQSTSGGTVQMDGTTNDSTHP</sequence>
<dbReference type="PANTHER" id="PTHR23282:SF101">
    <property type="entry name" value="MAM DOMAIN-CONTAINING PROTEIN"/>
    <property type="match status" value="1"/>
</dbReference>
<proteinExistence type="predicted"/>
<feature type="non-terminal residue" evidence="4">
    <location>
        <position position="1"/>
    </location>
</feature>
<comment type="caution">
    <text evidence="4">The sequence shown here is derived from an EMBL/GenBank/DDBJ whole genome shotgun (WGS) entry which is preliminary data.</text>
</comment>
<feature type="transmembrane region" description="Helical" evidence="2">
    <location>
        <begin position="205"/>
        <end position="228"/>
    </location>
</feature>
<organism evidence="4 5">
    <name type="scientific">Rotaria sordida</name>
    <dbReference type="NCBI Taxonomy" id="392033"/>
    <lineage>
        <taxon>Eukaryota</taxon>
        <taxon>Metazoa</taxon>
        <taxon>Spiralia</taxon>
        <taxon>Gnathifera</taxon>
        <taxon>Rotifera</taxon>
        <taxon>Eurotatoria</taxon>
        <taxon>Bdelloidea</taxon>
        <taxon>Philodinida</taxon>
        <taxon>Philodinidae</taxon>
        <taxon>Rotaria</taxon>
    </lineage>
</organism>
<name>A0A819VYU5_9BILA</name>
<gene>
    <name evidence="4" type="ORF">JBS370_LOCUS32394</name>
</gene>